<dbReference type="Gene3D" id="1.10.8.60">
    <property type="match status" value="1"/>
</dbReference>
<dbReference type="STRING" id="660517.SAMN04487946_111112"/>
<dbReference type="Pfam" id="PF13401">
    <property type="entry name" value="AAA_22"/>
    <property type="match status" value="1"/>
</dbReference>
<accession>A0A1H3J2W3</accession>
<evidence type="ECO:0000313" key="6">
    <source>
        <dbReference type="EMBL" id="SDY33524.1"/>
    </source>
</evidence>
<dbReference type="SUPFAM" id="SSF52540">
    <property type="entry name" value="P-loop containing nucleoside triphosphate hydrolases"/>
    <property type="match status" value="1"/>
</dbReference>
<evidence type="ECO:0000256" key="3">
    <source>
        <dbReference type="ARBA" id="ARBA00022741"/>
    </source>
</evidence>
<comment type="similarity">
    <text evidence="1">Belongs to the CDC6/cdc18 family.</text>
</comment>
<dbReference type="SMART" id="SM00382">
    <property type="entry name" value="AAA"/>
    <property type="match status" value="1"/>
</dbReference>
<feature type="domain" description="AAA+ ATPase" evidence="5">
    <location>
        <begin position="39"/>
        <end position="184"/>
    </location>
</feature>
<proteinExistence type="inferred from homology"/>
<evidence type="ECO:0000259" key="5">
    <source>
        <dbReference type="SMART" id="SM00382"/>
    </source>
</evidence>
<reference evidence="7" key="1">
    <citation type="submission" date="2016-10" db="EMBL/GenBank/DDBJ databases">
        <authorList>
            <person name="Varghese N."/>
            <person name="Submissions S."/>
        </authorList>
    </citation>
    <scope>NUCLEOTIDE SEQUENCE [LARGE SCALE GENOMIC DNA]</scope>
    <source>
        <strain evidence="7">CGMCC 1.10118</strain>
    </source>
</reference>
<dbReference type="InterPro" id="IPR014277">
    <property type="entry name" value="Orc1/Cdc6_arc"/>
</dbReference>
<dbReference type="AlphaFoldDB" id="A0A1H3J2W3"/>
<keyword evidence="2" id="KW-0235">DNA replication</keyword>
<evidence type="ECO:0000313" key="7">
    <source>
        <dbReference type="Proteomes" id="UP000199170"/>
    </source>
</evidence>
<protein>
    <submittedName>
        <fullName evidence="6">Orc1/cdc6 family replication initiation protein</fullName>
    </submittedName>
</protein>
<dbReference type="InterPro" id="IPR050311">
    <property type="entry name" value="ORC1/CDC6"/>
</dbReference>
<evidence type="ECO:0000256" key="1">
    <source>
        <dbReference type="ARBA" id="ARBA00006184"/>
    </source>
</evidence>
<keyword evidence="7" id="KW-1185">Reference proteome</keyword>
<dbReference type="Proteomes" id="UP000199170">
    <property type="component" value="Unassembled WGS sequence"/>
</dbReference>
<dbReference type="InterPro" id="IPR003593">
    <property type="entry name" value="AAA+_ATPase"/>
</dbReference>
<dbReference type="GO" id="GO:0005524">
    <property type="term" value="F:ATP binding"/>
    <property type="evidence" value="ECO:0007669"/>
    <property type="project" value="UniProtKB-KW"/>
</dbReference>
<dbReference type="Gene3D" id="3.40.50.300">
    <property type="entry name" value="P-loop containing nucleotide triphosphate hydrolases"/>
    <property type="match status" value="1"/>
</dbReference>
<dbReference type="NCBIfam" id="TIGR02928">
    <property type="entry name" value="orc1/cdc6 family replication initiation protein"/>
    <property type="match status" value="1"/>
</dbReference>
<gene>
    <name evidence="6" type="ORF">SAMN04487946_111112</name>
</gene>
<dbReference type="RefSeq" id="WP_089768639.1">
    <property type="nucleotide sequence ID" value="NZ_FNPB01000011.1"/>
</dbReference>
<dbReference type="GO" id="GO:0016887">
    <property type="term" value="F:ATP hydrolysis activity"/>
    <property type="evidence" value="ECO:0007669"/>
    <property type="project" value="InterPro"/>
</dbReference>
<dbReference type="GO" id="GO:0006260">
    <property type="term" value="P:DNA replication"/>
    <property type="evidence" value="ECO:0007669"/>
    <property type="project" value="UniProtKB-KW"/>
</dbReference>
<dbReference type="PANTHER" id="PTHR10763">
    <property type="entry name" value="CELL DIVISION CONTROL PROTEIN 6-RELATED"/>
    <property type="match status" value="1"/>
</dbReference>
<evidence type="ECO:0000256" key="2">
    <source>
        <dbReference type="ARBA" id="ARBA00022705"/>
    </source>
</evidence>
<dbReference type="OrthoDB" id="270161at2157"/>
<dbReference type="EMBL" id="FNPB01000011">
    <property type="protein sequence ID" value="SDY33524.1"/>
    <property type="molecule type" value="Genomic_DNA"/>
</dbReference>
<name>A0A1H3J2W3_9EURY</name>
<dbReference type="InterPro" id="IPR027417">
    <property type="entry name" value="P-loop_NTPase"/>
</dbReference>
<keyword evidence="3" id="KW-0547">Nucleotide-binding</keyword>
<dbReference type="InterPro" id="IPR055237">
    <property type="entry name" value="Cdc6_lid"/>
</dbReference>
<sequence length="334" mass="38532">MIQNARVLQPEFVPRDVVHRTHEVNTIEAALNPVTEGGQGETTFLHGPSGVGKTCIARYMTDQLRETVLDINTQYVNCWEDYSKFKTLYRILEGIDRTIDVHRQSTPRDELLERLRNYDGPPYVVILDEVDQLEDKAILYDLKRIRNLSLILVANKEAELFDPLNDRLTSRLRASTRIFFDRYSTDELVQILEPRVRWGLHGDAVTTEQLEFISETAAGDARVGIETLRVAARRATQRGLNSVPDEVIEGAVPKAKSEIRQRNVETLTDEQQILYDIITEHKEIAPNNLYTKYREKSSDPKTDRTVRNYLQKMERYNLIRAKGHNRGRTYCSVA</sequence>
<dbReference type="PANTHER" id="PTHR10763:SF22">
    <property type="entry name" value="ORC1-TYPE DNA REPLICATION PROTEIN"/>
    <property type="match status" value="1"/>
</dbReference>
<dbReference type="CDD" id="cd00009">
    <property type="entry name" value="AAA"/>
    <property type="match status" value="1"/>
</dbReference>
<evidence type="ECO:0000256" key="4">
    <source>
        <dbReference type="ARBA" id="ARBA00022840"/>
    </source>
</evidence>
<dbReference type="Pfam" id="PF22703">
    <property type="entry name" value="Cdc6_lid"/>
    <property type="match status" value="1"/>
</dbReference>
<organism evidence="6 7">
    <name type="scientific">Halobellus clavatus</name>
    <dbReference type="NCBI Taxonomy" id="660517"/>
    <lineage>
        <taxon>Archaea</taxon>
        <taxon>Methanobacteriati</taxon>
        <taxon>Methanobacteriota</taxon>
        <taxon>Stenosarchaea group</taxon>
        <taxon>Halobacteria</taxon>
        <taxon>Halobacteriales</taxon>
        <taxon>Haloferacaceae</taxon>
        <taxon>Halobellus</taxon>
    </lineage>
</organism>
<keyword evidence="4" id="KW-0067">ATP-binding</keyword>
<dbReference type="InterPro" id="IPR049945">
    <property type="entry name" value="AAA_22"/>
</dbReference>
<dbReference type="InterPro" id="IPR036390">
    <property type="entry name" value="WH_DNA-bd_sf"/>
</dbReference>
<dbReference type="SUPFAM" id="SSF46785">
    <property type="entry name" value="Winged helix' DNA-binding domain"/>
    <property type="match status" value="1"/>
</dbReference>